<dbReference type="AlphaFoldDB" id="A0A5C5XEJ2"/>
<name>A0A5C5XEJ2_9PLAN</name>
<proteinExistence type="predicted"/>
<organism evidence="1 2">
    <name type="scientific">Rubinisphaera italica</name>
    <dbReference type="NCBI Taxonomy" id="2527969"/>
    <lineage>
        <taxon>Bacteria</taxon>
        <taxon>Pseudomonadati</taxon>
        <taxon>Planctomycetota</taxon>
        <taxon>Planctomycetia</taxon>
        <taxon>Planctomycetales</taxon>
        <taxon>Planctomycetaceae</taxon>
        <taxon>Rubinisphaera</taxon>
    </lineage>
</organism>
<dbReference type="OrthoDB" id="8481836at2"/>
<sequence length="178" mass="20630">MDQFETVISTLMEKENYWVRQSFKVCLTKEEKTQIGKPNMPRPEIDVLGLDFARNELLVMEVKSYLDSPGVRFNRLTEIHDTPTGKYKLFTCVRYREITFSRLRRNLVAAGMINQDTKLILGLAAGKVHGGEEKIRNWMESQGWLFWAPKDIKNKLSDLAKSDYENNVSVITAKILNR</sequence>
<evidence type="ECO:0000313" key="1">
    <source>
        <dbReference type="EMBL" id="TWT60831.1"/>
    </source>
</evidence>
<evidence type="ECO:0000313" key="2">
    <source>
        <dbReference type="Proteomes" id="UP000316095"/>
    </source>
</evidence>
<protein>
    <submittedName>
        <fullName evidence="1">Uncharacterized protein</fullName>
    </submittedName>
</protein>
<keyword evidence="2" id="KW-1185">Reference proteome</keyword>
<dbReference type="RefSeq" id="WP_146502897.1">
    <property type="nucleotide sequence ID" value="NZ_SJPG01000001.1"/>
</dbReference>
<accession>A0A5C5XEJ2</accession>
<dbReference type="Proteomes" id="UP000316095">
    <property type="component" value="Unassembled WGS sequence"/>
</dbReference>
<gene>
    <name evidence="1" type="ORF">Pan54_15580</name>
</gene>
<comment type="caution">
    <text evidence="1">The sequence shown here is derived from an EMBL/GenBank/DDBJ whole genome shotgun (WGS) entry which is preliminary data.</text>
</comment>
<dbReference type="EMBL" id="SJPG01000001">
    <property type="protein sequence ID" value="TWT60831.1"/>
    <property type="molecule type" value="Genomic_DNA"/>
</dbReference>
<reference evidence="1 2" key="1">
    <citation type="submission" date="2019-02" db="EMBL/GenBank/DDBJ databases">
        <title>Deep-cultivation of Planctomycetes and their phenomic and genomic characterization uncovers novel biology.</title>
        <authorList>
            <person name="Wiegand S."/>
            <person name="Jogler M."/>
            <person name="Boedeker C."/>
            <person name="Pinto D."/>
            <person name="Vollmers J."/>
            <person name="Rivas-Marin E."/>
            <person name="Kohn T."/>
            <person name="Peeters S.H."/>
            <person name="Heuer A."/>
            <person name="Rast P."/>
            <person name="Oberbeckmann S."/>
            <person name="Bunk B."/>
            <person name="Jeske O."/>
            <person name="Meyerdierks A."/>
            <person name="Storesund J.E."/>
            <person name="Kallscheuer N."/>
            <person name="Luecker S."/>
            <person name="Lage O.M."/>
            <person name="Pohl T."/>
            <person name="Merkel B.J."/>
            <person name="Hornburger P."/>
            <person name="Mueller R.-W."/>
            <person name="Bruemmer F."/>
            <person name="Labrenz M."/>
            <person name="Spormann A.M."/>
            <person name="Op Den Camp H."/>
            <person name="Overmann J."/>
            <person name="Amann R."/>
            <person name="Jetten M.S.M."/>
            <person name="Mascher T."/>
            <person name="Medema M.H."/>
            <person name="Devos D.P."/>
            <person name="Kaster A.-K."/>
            <person name="Ovreas L."/>
            <person name="Rohde M."/>
            <person name="Galperin M.Y."/>
            <person name="Jogler C."/>
        </authorList>
    </citation>
    <scope>NUCLEOTIDE SEQUENCE [LARGE SCALE GENOMIC DNA]</scope>
    <source>
        <strain evidence="1 2">Pan54</strain>
    </source>
</reference>